<evidence type="ECO:0000259" key="2">
    <source>
        <dbReference type="PROSITE" id="PS50902"/>
    </source>
</evidence>
<dbReference type="PANTHER" id="PTHR30546">
    <property type="entry name" value="FLAVODOXIN-RELATED PROTEIN WRBA-RELATED"/>
    <property type="match status" value="1"/>
</dbReference>
<dbReference type="Gene3D" id="3.40.50.360">
    <property type="match status" value="1"/>
</dbReference>
<dbReference type="SUPFAM" id="SSF52218">
    <property type="entry name" value="Flavoproteins"/>
    <property type="match status" value="1"/>
</dbReference>
<dbReference type="GO" id="GO:0003955">
    <property type="term" value="F:NAD(P)H dehydrogenase (quinone) activity"/>
    <property type="evidence" value="ECO:0007669"/>
    <property type="project" value="UniProtKB-EC"/>
</dbReference>
<organism evidence="3 4">
    <name type="scientific">Guptibacillus hwajinpoensis</name>
    <dbReference type="NCBI Taxonomy" id="208199"/>
    <lineage>
        <taxon>Bacteria</taxon>
        <taxon>Bacillati</taxon>
        <taxon>Bacillota</taxon>
        <taxon>Bacilli</taxon>
        <taxon>Bacillales</taxon>
        <taxon>Guptibacillaceae</taxon>
        <taxon>Guptibacillus</taxon>
    </lineage>
</organism>
<dbReference type="InterPro" id="IPR029039">
    <property type="entry name" value="Flavoprotein-like_sf"/>
</dbReference>
<comment type="caution">
    <text evidence="3">The sequence shown here is derived from an EMBL/GenBank/DDBJ whole genome shotgun (WGS) entry which is preliminary data.</text>
</comment>
<dbReference type="EMBL" id="WMEY01000001">
    <property type="protein sequence ID" value="MYL62510.1"/>
    <property type="molecule type" value="Genomic_DNA"/>
</dbReference>
<dbReference type="GO" id="GO:0016020">
    <property type="term" value="C:membrane"/>
    <property type="evidence" value="ECO:0007669"/>
    <property type="project" value="TreeGrafter"/>
</dbReference>
<dbReference type="Proteomes" id="UP000447833">
    <property type="component" value="Unassembled WGS sequence"/>
</dbReference>
<comment type="similarity">
    <text evidence="1">Belongs to the WrbA family.</text>
</comment>
<dbReference type="RefSeq" id="WP_160918319.1">
    <property type="nucleotide sequence ID" value="NZ_WMEY01000001.1"/>
</dbReference>
<dbReference type="NCBIfam" id="TIGR01755">
    <property type="entry name" value="flav_wrbA"/>
    <property type="match status" value="1"/>
</dbReference>
<dbReference type="NCBIfam" id="NF002999">
    <property type="entry name" value="PRK03767.1"/>
    <property type="match status" value="1"/>
</dbReference>
<reference evidence="3 4" key="1">
    <citation type="submission" date="2019-11" db="EMBL/GenBank/DDBJ databases">
        <title>Genome sequences of 17 halophilic strains isolated from different environments.</title>
        <authorList>
            <person name="Furrow R.E."/>
        </authorList>
    </citation>
    <scope>NUCLEOTIDE SEQUENCE [LARGE SCALE GENOMIC DNA]</scope>
    <source>
        <strain evidence="3 4">22506_14_FS</strain>
    </source>
</reference>
<name>A0A845ET73_9BACL</name>
<feature type="domain" description="Flavodoxin-like" evidence="2">
    <location>
        <begin position="5"/>
        <end position="199"/>
    </location>
</feature>
<evidence type="ECO:0000256" key="1">
    <source>
        <dbReference type="ARBA" id="ARBA00006961"/>
    </source>
</evidence>
<dbReference type="PANTHER" id="PTHR30546:SF23">
    <property type="entry name" value="FLAVOPROTEIN-LIKE PROTEIN YCP4-RELATED"/>
    <property type="match status" value="1"/>
</dbReference>
<dbReference type="GO" id="GO:0010181">
    <property type="term" value="F:FMN binding"/>
    <property type="evidence" value="ECO:0007669"/>
    <property type="project" value="InterPro"/>
</dbReference>
<gene>
    <name evidence="3" type="primary">wrbA</name>
    <name evidence="3" type="ORF">GLW07_03965</name>
</gene>
<protein>
    <submittedName>
        <fullName evidence="3">NAD(P)H:quinone oxidoreductase</fullName>
        <ecNumber evidence="3">1.6.5.2</ecNumber>
    </submittedName>
</protein>
<sequence>MSTKILIPYYSAYGHIYEMVQSVAEGAKGAGDVEVKIVKIPEFDVVKQAMSDQPPYVEAQEAQNSIPEATLDDLRWADGIIWGVPTRYGSMPAQMKQYLDSAGSLWMNGELEGKATAVVTSTASIHGGQETTALTTFVPLMHFGLIYVGLPYGENPEQLTTDGIGGSPYAASTLAGGDGSRTPVEAELTMASRLGARVAKVAGALKNIK</sequence>
<dbReference type="FunFam" id="3.40.50.360:FF:000001">
    <property type="entry name" value="NAD(P)H dehydrogenase (Quinone) FQR1-like"/>
    <property type="match status" value="1"/>
</dbReference>
<dbReference type="InterPro" id="IPR010089">
    <property type="entry name" value="Flavoprotein_WrbA-like"/>
</dbReference>
<dbReference type="InterPro" id="IPR008254">
    <property type="entry name" value="Flavodoxin/NO_synth"/>
</dbReference>
<evidence type="ECO:0000313" key="3">
    <source>
        <dbReference type="EMBL" id="MYL62510.1"/>
    </source>
</evidence>
<keyword evidence="3" id="KW-0560">Oxidoreductase</keyword>
<dbReference type="InterPro" id="IPR005025">
    <property type="entry name" value="FMN_Rdtase-like_dom"/>
</dbReference>
<dbReference type="EC" id="1.6.5.2" evidence="3"/>
<accession>A0A845ET73</accession>
<dbReference type="PROSITE" id="PS50902">
    <property type="entry name" value="FLAVODOXIN_LIKE"/>
    <property type="match status" value="1"/>
</dbReference>
<dbReference type="Pfam" id="PF03358">
    <property type="entry name" value="FMN_red"/>
    <property type="match status" value="1"/>
</dbReference>
<evidence type="ECO:0000313" key="4">
    <source>
        <dbReference type="Proteomes" id="UP000447833"/>
    </source>
</evidence>
<dbReference type="AlphaFoldDB" id="A0A845ET73"/>
<proteinExistence type="inferred from homology"/>